<reference evidence="1 2" key="1">
    <citation type="submission" date="2016-10" db="EMBL/GenBank/DDBJ databases">
        <authorList>
            <person name="de Groot N.N."/>
        </authorList>
    </citation>
    <scope>NUCLEOTIDE SEQUENCE [LARGE SCALE GENOMIC DNA]</scope>
    <source>
        <strain evidence="1 2">CGMCC 1.8894</strain>
    </source>
</reference>
<accession>A0A1H3DRJ7</accession>
<dbReference type="Proteomes" id="UP000198539">
    <property type="component" value="Unassembled WGS sequence"/>
</dbReference>
<proteinExistence type="predicted"/>
<dbReference type="RefSeq" id="WP_092891978.1">
    <property type="nucleotide sequence ID" value="NZ_CP061500.1"/>
</dbReference>
<keyword evidence="2" id="KW-1185">Reference proteome</keyword>
<protein>
    <submittedName>
        <fullName evidence="1">Uncharacterized protein</fullName>
    </submittedName>
</protein>
<dbReference type="EMBL" id="FNOM01000015">
    <property type="protein sequence ID" value="SDX69045.1"/>
    <property type="molecule type" value="Genomic_DNA"/>
</dbReference>
<name>A0A1H3DRJ7_9RHOB</name>
<evidence type="ECO:0000313" key="2">
    <source>
        <dbReference type="Proteomes" id="UP000198539"/>
    </source>
</evidence>
<dbReference type="STRING" id="564137.SAMN04488238_11539"/>
<sequence>MTDPAYLRLGLPPKASRLAVVRAAIRALHPDTLAVRSFREARKRFYRDMLDQHAARQTPAEPRSG</sequence>
<dbReference type="AlphaFoldDB" id="A0A1H3DRJ7"/>
<organism evidence="1 2">
    <name type="scientific">Roseicitreum antarcticum</name>
    <dbReference type="NCBI Taxonomy" id="564137"/>
    <lineage>
        <taxon>Bacteria</taxon>
        <taxon>Pseudomonadati</taxon>
        <taxon>Pseudomonadota</taxon>
        <taxon>Alphaproteobacteria</taxon>
        <taxon>Rhodobacterales</taxon>
        <taxon>Paracoccaceae</taxon>
        <taxon>Roseicitreum</taxon>
    </lineage>
</organism>
<dbReference type="OrthoDB" id="8115943at2"/>
<evidence type="ECO:0000313" key="1">
    <source>
        <dbReference type="EMBL" id="SDX69045.1"/>
    </source>
</evidence>
<gene>
    <name evidence="1" type="ORF">SAMN04488238_11539</name>
</gene>